<dbReference type="CDD" id="cd16434">
    <property type="entry name" value="CheB-CheR_fusion"/>
    <property type="match status" value="1"/>
</dbReference>
<feature type="domain" description="Histidine kinase" evidence="9">
    <location>
        <begin position="1157"/>
        <end position="1369"/>
    </location>
</feature>
<comment type="caution">
    <text evidence="14">The sequence shown here is derived from an EMBL/GenBank/DDBJ whole genome shotgun (WGS) entry which is preliminary data.</text>
</comment>
<evidence type="ECO:0000259" key="12">
    <source>
        <dbReference type="PROSITE" id="PS50122"/>
    </source>
</evidence>
<dbReference type="InterPro" id="IPR005467">
    <property type="entry name" value="His_kinase_dom"/>
</dbReference>
<accession>A0A5C6VJC7</accession>
<dbReference type="InterPro" id="IPR035909">
    <property type="entry name" value="CheB_C"/>
</dbReference>
<keyword evidence="4" id="KW-0808">Transferase</keyword>
<feature type="active site" evidence="6">
    <location>
        <position position="40"/>
    </location>
</feature>
<evidence type="ECO:0000256" key="1">
    <source>
        <dbReference type="ARBA" id="ARBA00000085"/>
    </source>
</evidence>
<dbReference type="SUPFAM" id="SSF47757">
    <property type="entry name" value="Chemotaxis receptor methyltransferase CheR, N-terminal domain"/>
    <property type="match status" value="1"/>
</dbReference>
<dbReference type="InterPro" id="IPR036890">
    <property type="entry name" value="HATPase_C_sf"/>
</dbReference>
<dbReference type="InterPro" id="IPR000014">
    <property type="entry name" value="PAS"/>
</dbReference>
<dbReference type="CDD" id="cd00130">
    <property type="entry name" value="PAS"/>
    <property type="match status" value="1"/>
</dbReference>
<dbReference type="InterPro" id="IPR003594">
    <property type="entry name" value="HATPase_dom"/>
</dbReference>
<dbReference type="SUPFAM" id="SSF53335">
    <property type="entry name" value="S-adenosyl-L-methionine-dependent methyltransferases"/>
    <property type="match status" value="1"/>
</dbReference>
<dbReference type="PANTHER" id="PTHR24422">
    <property type="entry name" value="CHEMOTAXIS PROTEIN METHYLTRANSFERASE"/>
    <property type="match status" value="1"/>
</dbReference>
<dbReference type="Proteomes" id="UP000321168">
    <property type="component" value="Unassembled WGS sequence"/>
</dbReference>
<dbReference type="Gene3D" id="3.40.50.150">
    <property type="entry name" value="Vaccinia Virus protein VP39"/>
    <property type="match status" value="1"/>
</dbReference>
<dbReference type="GO" id="GO:0000155">
    <property type="term" value="F:phosphorelay sensor kinase activity"/>
    <property type="evidence" value="ECO:0007669"/>
    <property type="project" value="InterPro"/>
</dbReference>
<dbReference type="Pfam" id="PF13596">
    <property type="entry name" value="PAS_10"/>
    <property type="match status" value="1"/>
</dbReference>
<dbReference type="SMART" id="SM00091">
    <property type="entry name" value="PAS"/>
    <property type="match status" value="3"/>
</dbReference>
<dbReference type="Pfam" id="PF01339">
    <property type="entry name" value="CheB_methylest"/>
    <property type="match status" value="1"/>
</dbReference>
<evidence type="ECO:0000259" key="13">
    <source>
        <dbReference type="PROSITE" id="PS50123"/>
    </source>
</evidence>
<dbReference type="PROSITE" id="PS50112">
    <property type="entry name" value="PAS"/>
    <property type="match status" value="1"/>
</dbReference>
<dbReference type="GO" id="GO:0000156">
    <property type="term" value="F:phosphorelay response regulator activity"/>
    <property type="evidence" value="ECO:0007669"/>
    <property type="project" value="InterPro"/>
</dbReference>
<dbReference type="Pfam" id="PF03705">
    <property type="entry name" value="CheR_N"/>
    <property type="match status" value="1"/>
</dbReference>
<dbReference type="PRINTS" id="PR00996">
    <property type="entry name" value="CHERMTFRASE"/>
</dbReference>
<dbReference type="GO" id="GO:0008984">
    <property type="term" value="F:protein-glutamate methylesterase activity"/>
    <property type="evidence" value="ECO:0007669"/>
    <property type="project" value="InterPro"/>
</dbReference>
<dbReference type="InterPro" id="IPR022642">
    <property type="entry name" value="CheR_C"/>
</dbReference>
<keyword evidence="3" id="KW-0489">Methyltransferase</keyword>
<dbReference type="Gene3D" id="3.30.565.10">
    <property type="entry name" value="Histidine kinase-like ATPase, C-terminal domain"/>
    <property type="match status" value="1"/>
</dbReference>
<feature type="region of interest" description="Disordered" evidence="8">
    <location>
        <begin position="1"/>
        <end position="25"/>
    </location>
</feature>
<dbReference type="GO" id="GO:0008983">
    <property type="term" value="F:protein-glutamate O-methyltransferase activity"/>
    <property type="evidence" value="ECO:0007669"/>
    <property type="project" value="UniProtKB-EC"/>
</dbReference>
<dbReference type="PROSITE" id="PS50113">
    <property type="entry name" value="PAC"/>
    <property type="match status" value="1"/>
</dbReference>
<dbReference type="SUPFAM" id="SSF47384">
    <property type="entry name" value="Homodimeric domain of signal transducing histidine kinase"/>
    <property type="match status" value="1"/>
</dbReference>
<evidence type="ECO:0000256" key="6">
    <source>
        <dbReference type="PROSITE-ProRule" id="PRU00050"/>
    </source>
</evidence>
<dbReference type="SUPFAM" id="SSF55785">
    <property type="entry name" value="PYP-like sensor domain (PAS domain)"/>
    <property type="match status" value="3"/>
</dbReference>
<evidence type="ECO:0000313" key="15">
    <source>
        <dbReference type="Proteomes" id="UP000321168"/>
    </source>
</evidence>
<evidence type="ECO:0000259" key="11">
    <source>
        <dbReference type="PROSITE" id="PS50113"/>
    </source>
</evidence>
<dbReference type="InterPro" id="IPR000780">
    <property type="entry name" value="CheR_MeTrfase"/>
</dbReference>
<keyword evidence="15" id="KW-1185">Reference proteome</keyword>
<evidence type="ECO:0000259" key="10">
    <source>
        <dbReference type="PROSITE" id="PS50112"/>
    </source>
</evidence>
<comment type="catalytic activity">
    <reaction evidence="2">
        <text>L-glutamyl-[protein] + S-adenosyl-L-methionine = [protein]-L-glutamate 5-O-methyl ester + S-adenosyl-L-homocysteine</text>
        <dbReference type="Rhea" id="RHEA:24452"/>
        <dbReference type="Rhea" id="RHEA-COMP:10208"/>
        <dbReference type="Rhea" id="RHEA-COMP:10311"/>
        <dbReference type="ChEBI" id="CHEBI:29973"/>
        <dbReference type="ChEBI" id="CHEBI:57856"/>
        <dbReference type="ChEBI" id="CHEBI:59789"/>
        <dbReference type="ChEBI" id="CHEBI:82795"/>
        <dbReference type="EC" id="2.1.1.80"/>
    </reaction>
</comment>
<keyword evidence="6" id="KW-0145">Chemotaxis</keyword>
<comment type="catalytic activity">
    <reaction evidence="1">
        <text>ATP + protein L-histidine = ADP + protein N-phospho-L-histidine.</text>
        <dbReference type="EC" id="2.7.13.3"/>
    </reaction>
</comment>
<evidence type="ECO:0000256" key="4">
    <source>
        <dbReference type="ARBA" id="ARBA00022679"/>
    </source>
</evidence>
<dbReference type="SMART" id="SM00387">
    <property type="entry name" value="HATPase_c"/>
    <property type="match status" value="1"/>
</dbReference>
<dbReference type="Gene3D" id="3.40.50.180">
    <property type="entry name" value="Methylesterase CheB, C-terminal domain"/>
    <property type="match status" value="1"/>
</dbReference>
<dbReference type="Gene3D" id="1.10.155.10">
    <property type="entry name" value="Chemotaxis receptor methyltransferase CheR, N-terminal domain"/>
    <property type="match status" value="1"/>
</dbReference>
<dbReference type="Gene3D" id="1.10.287.130">
    <property type="match status" value="1"/>
</dbReference>
<dbReference type="GO" id="GO:0032259">
    <property type="term" value="P:methylation"/>
    <property type="evidence" value="ECO:0007669"/>
    <property type="project" value="UniProtKB-KW"/>
</dbReference>
<feature type="domain" description="CheB-type methylesterase" evidence="12">
    <location>
        <begin position="28"/>
        <end position="218"/>
    </location>
</feature>
<dbReference type="PANTHER" id="PTHR24422:SF27">
    <property type="entry name" value="PROTEIN-GLUTAMATE O-METHYLTRANSFERASE"/>
    <property type="match status" value="1"/>
</dbReference>
<feature type="domain" description="CheR-type methyltransferase" evidence="13">
    <location>
        <begin position="233"/>
        <end position="490"/>
    </location>
</feature>
<evidence type="ECO:0000256" key="2">
    <source>
        <dbReference type="ARBA" id="ARBA00001541"/>
    </source>
</evidence>
<dbReference type="SMART" id="SM00138">
    <property type="entry name" value="MeTrc"/>
    <property type="match status" value="1"/>
</dbReference>
<evidence type="ECO:0000256" key="3">
    <source>
        <dbReference type="ARBA" id="ARBA00022603"/>
    </source>
</evidence>
<dbReference type="InterPro" id="IPR003661">
    <property type="entry name" value="HisK_dim/P_dom"/>
</dbReference>
<dbReference type="Pfam" id="PF13426">
    <property type="entry name" value="PAS_9"/>
    <property type="match status" value="1"/>
</dbReference>
<dbReference type="SUPFAM" id="SSF52738">
    <property type="entry name" value="Methylesterase CheB, C-terminal domain"/>
    <property type="match status" value="1"/>
</dbReference>
<proteinExistence type="predicted"/>
<dbReference type="Pfam" id="PF01739">
    <property type="entry name" value="CheR"/>
    <property type="match status" value="1"/>
</dbReference>
<evidence type="ECO:0000256" key="5">
    <source>
        <dbReference type="ARBA" id="ARBA00022691"/>
    </source>
</evidence>
<feature type="active site" evidence="6">
    <location>
        <position position="67"/>
    </location>
</feature>
<dbReference type="CDD" id="cd00082">
    <property type="entry name" value="HisKA"/>
    <property type="match status" value="1"/>
</dbReference>
<keyword evidence="7" id="KW-0175">Coiled coil</keyword>
<keyword evidence="6" id="KW-0378">Hydrolase</keyword>
<dbReference type="PROSITE" id="PS50109">
    <property type="entry name" value="HIS_KIN"/>
    <property type="match status" value="1"/>
</dbReference>
<evidence type="ECO:0000256" key="8">
    <source>
        <dbReference type="SAM" id="MobiDB-lite"/>
    </source>
</evidence>
<feature type="coiled-coil region" evidence="7">
    <location>
        <begin position="1123"/>
        <end position="1154"/>
    </location>
</feature>
<dbReference type="EMBL" id="VORB01000001">
    <property type="protein sequence ID" value="TXC85377.1"/>
    <property type="molecule type" value="Genomic_DNA"/>
</dbReference>
<feature type="domain" description="PAS" evidence="10">
    <location>
        <begin position="862"/>
        <end position="932"/>
    </location>
</feature>
<protein>
    <submittedName>
        <fullName evidence="14">PAS domain-containing protein</fullName>
    </submittedName>
</protein>
<evidence type="ECO:0000313" key="14">
    <source>
        <dbReference type="EMBL" id="TXC85377.1"/>
    </source>
</evidence>
<feature type="active site" evidence="6">
    <location>
        <position position="160"/>
    </location>
</feature>
<dbReference type="GO" id="GO:0006935">
    <property type="term" value="P:chemotaxis"/>
    <property type="evidence" value="ECO:0007669"/>
    <property type="project" value="UniProtKB-UniRule"/>
</dbReference>
<dbReference type="InterPro" id="IPR036804">
    <property type="entry name" value="CheR_N_sf"/>
</dbReference>
<dbReference type="OrthoDB" id="9816309at2"/>
<dbReference type="InterPro" id="IPR036097">
    <property type="entry name" value="HisK_dim/P_sf"/>
</dbReference>
<dbReference type="InterPro" id="IPR050903">
    <property type="entry name" value="Bact_Chemotaxis_MeTrfase"/>
</dbReference>
<feature type="coiled-coil region" evidence="7">
    <location>
        <begin position="665"/>
        <end position="730"/>
    </location>
</feature>
<dbReference type="PROSITE" id="PS50123">
    <property type="entry name" value="CHER"/>
    <property type="match status" value="1"/>
</dbReference>
<dbReference type="GO" id="GO:0005737">
    <property type="term" value="C:cytoplasm"/>
    <property type="evidence" value="ECO:0007669"/>
    <property type="project" value="InterPro"/>
</dbReference>
<sequence>MTAKKATTKKESNDRGKKTSPKEDTKLMGKEVKVVGIGTSAGGLEALKTFFDNVPSSCDLSFVIIQHLSPDYKSLMAELLAKNTQLPIYEVENNMEILPGSVYLIPAKKNMRISSGRLTLEDKSKTGHDLNLPIDIFFRSMAEELGEKAISIVLTGTGSDGTHGVRAIKEVGGMVMVQSPETSKFDGMPRSAISTGLVDYVLPISEMPSELINYVENHKEIGHRIDESNLDTLQEILSHLKKVTNLDFSEYKRPTLVRRISRRMSVNKCNDLKQYLDFLQATPQEAQILYKEFLIGVTKFFRDADAFESLSKHLEKLVSEKNFKQTLKMWSVACSTGEEAYSLAILTKEAMDKANKNLEVKIFATDIDRDSIETASKGVFPESFVPDIGTERLKKYFVKKGDQYVVSQEIRKMIIFSHHNVLTDPPFNRMDLVSCRNLLIYLQPSLQQRLLATFHYSLNLKGILFLGPSESIAEYKSVFKELDRRWKIFENTEISRTLNLDHSTLPDISWQRGIKSATTSVPSRKSIIDNRLSEVLSDTLADEIEAVSVYVDEHFDILHANGNLNKYIALPDRGFTVNLLKMVTDNLSVAISTAVRRATQEKEKIFYRGVRIVTDTSVKIVDVIVRPFKIDKLDTKTYFLVVFLENKASGQFSKNVKDVTDPDEISRVEDLQRELKETKENLQATVEEVETSNEELQATNEELLAANEELQSTNEELQSVNEELHTVNSEHQSKIQELAALNADMDNLLKSTDIGTIFLDKDLKIRWFTPAIKEHFNLLVADVGRPITNFSSNVSGIDIVSEVEYVLKTGKTVERETRLNNDKWFLTRVLPYQDGNYRTQGTVITFVEITQMKSMQEDLRYSEGLFRTLFEFSPNGIVTTNAKGKILRANQNTARMCGIEIDDLKNKEITDLFATSSKKKIETLFKDAAGGNHLSINDRIEIKSNGSKGIPVSVNIEHAEHEQQNLILWSIVDISDQISAQKELKELNENLEVMVDARTKELRDKDILLQSVLEATTAGYWTWEPKTGYQIYSDTFSEVIKSHDKNDPTEDQWKKILGEENYSILESKLQEHVKSKGKKPLEVICELTTDGSPMWVFFKGKAIEWNGKDATKIVGSLVNITDLKKIESQLANSNSKLEESLQRLSLKNHELEQIAYVATHDLRAPVVNLANLAKMLKIESLEDRNKEVCERIVSSINSLDNTLEELLNIAALNKEGVPKKFKQINFEKSIDSVLMELEETFASDFKVEKDLKVKTIKYFPAHIHSILSNLLSNAIKYRSEQRPLEIKIATYSEKNYTVLEITDNGIGIDLERQGKKLFGMFKQLHPGYKGKGLGLYIVKNQVEIMGGEIEVKSKPEEGSTFKISLLDQAKVNSLNS</sequence>
<dbReference type="Pfam" id="PF02518">
    <property type="entry name" value="HATPase_c"/>
    <property type="match status" value="1"/>
</dbReference>
<name>A0A5C6VJC7_9FLAO</name>
<evidence type="ECO:0000256" key="7">
    <source>
        <dbReference type="SAM" id="Coils"/>
    </source>
</evidence>
<reference evidence="14 15" key="1">
    <citation type="submission" date="2019-08" db="EMBL/GenBank/DDBJ databases">
        <title>Genome of Luteibaculum oceani JCM 18817.</title>
        <authorList>
            <person name="Bowman J.P."/>
        </authorList>
    </citation>
    <scope>NUCLEOTIDE SEQUENCE [LARGE SCALE GENOMIC DNA]</scope>
    <source>
        <strain evidence="14 15">JCM 18817</strain>
    </source>
</reference>
<dbReference type="InterPro" id="IPR029063">
    <property type="entry name" value="SAM-dependent_MTases_sf"/>
</dbReference>
<dbReference type="InterPro" id="IPR035965">
    <property type="entry name" value="PAS-like_dom_sf"/>
</dbReference>
<keyword evidence="5" id="KW-0949">S-adenosyl-L-methionine</keyword>
<dbReference type="InterPro" id="IPR022641">
    <property type="entry name" value="CheR_N"/>
</dbReference>
<feature type="domain" description="PAC" evidence="11">
    <location>
        <begin position="1079"/>
        <end position="1132"/>
    </location>
</feature>
<dbReference type="PROSITE" id="PS50122">
    <property type="entry name" value="CHEB"/>
    <property type="match status" value="1"/>
</dbReference>
<gene>
    <name evidence="14" type="ORF">FRX97_01765</name>
</gene>
<dbReference type="SUPFAM" id="SSF55874">
    <property type="entry name" value="ATPase domain of HSP90 chaperone/DNA topoisomerase II/histidine kinase"/>
    <property type="match status" value="1"/>
</dbReference>
<dbReference type="InterPro" id="IPR000673">
    <property type="entry name" value="Sig_transdc_resp-reg_Me-estase"/>
</dbReference>
<dbReference type="Gene3D" id="3.30.450.20">
    <property type="entry name" value="PAS domain"/>
    <property type="match status" value="3"/>
</dbReference>
<dbReference type="NCBIfam" id="TIGR00229">
    <property type="entry name" value="sensory_box"/>
    <property type="match status" value="1"/>
</dbReference>
<dbReference type="InterPro" id="IPR000700">
    <property type="entry name" value="PAS-assoc_C"/>
</dbReference>
<dbReference type="RefSeq" id="WP_147012754.1">
    <property type="nucleotide sequence ID" value="NZ_VORB01000001.1"/>
</dbReference>
<organism evidence="14 15">
    <name type="scientific">Luteibaculum oceani</name>
    <dbReference type="NCBI Taxonomy" id="1294296"/>
    <lineage>
        <taxon>Bacteria</taxon>
        <taxon>Pseudomonadati</taxon>
        <taxon>Bacteroidota</taxon>
        <taxon>Flavobacteriia</taxon>
        <taxon>Flavobacteriales</taxon>
        <taxon>Luteibaculaceae</taxon>
        <taxon>Luteibaculum</taxon>
    </lineage>
</organism>
<feature type="compositionally biased region" description="Basic and acidic residues" evidence="8">
    <location>
        <begin position="8"/>
        <end position="25"/>
    </location>
</feature>
<evidence type="ECO:0000259" key="9">
    <source>
        <dbReference type="PROSITE" id="PS50109"/>
    </source>
</evidence>